<reference evidence="5" key="1">
    <citation type="journal article" date="2019" name="Int. J. Syst. Evol. Microbiol.">
        <title>The Global Catalogue of Microorganisms (GCM) 10K type strain sequencing project: providing services to taxonomists for standard genome sequencing and annotation.</title>
        <authorList>
            <consortium name="The Broad Institute Genomics Platform"/>
            <consortium name="The Broad Institute Genome Sequencing Center for Infectious Disease"/>
            <person name="Wu L."/>
            <person name="Ma J."/>
        </authorList>
    </citation>
    <scope>NUCLEOTIDE SEQUENCE [LARGE SCALE GENOMIC DNA]</scope>
    <source>
        <strain evidence="5">CECT 7698</strain>
    </source>
</reference>
<comment type="caution">
    <text evidence="4">The sequence shown here is derived from an EMBL/GenBank/DDBJ whole genome shotgun (WGS) entry which is preliminary data.</text>
</comment>
<accession>A0ABV7LV21</accession>
<dbReference type="CDD" id="cd11038">
    <property type="entry name" value="CYP_AurH-like"/>
    <property type="match status" value="1"/>
</dbReference>
<keyword evidence="3" id="KW-0408">Iron</keyword>
<sequence>MTIATQLPLDSAYLDVSDPRFVIHSQEVHDAREKNWFARTNYGLAILRYEEMKQLLRHPKLRQGSAAWPRHNGVTEGPFADWWNHVLLNLEGVDHARLRRLVNPAFSPKMLEKMNPRFQALAGELIDVMAARGCGEFMSEFAEPYAARVICIMLGLPESEWKKIAGWSSTLGLALGVTLKQDLPRIEKALEGLYQYADQLIDDRLNEPGDDFVSRLVLAQRDDDAMSRDELRVMLVLLIFGGMDTTRNQLGLAMESFMQHPEQWELLAERPELAGNAVAEVMRTNPTVTWVTREAVEDFEYQGLSIAQGTTVHLYSQAAGTDPRAMLNPEFNIAEERPPHFGFGGGTHHCLGHFIAKSDMSIALPLLARKLCQIRLDGDATWLPRSGNTGPITLPLAFRVRA</sequence>
<dbReference type="EMBL" id="JBHRUG010000048">
    <property type="protein sequence ID" value="MFC3285919.1"/>
    <property type="molecule type" value="Genomic_DNA"/>
</dbReference>
<keyword evidence="3" id="KW-0503">Monooxygenase</keyword>
<dbReference type="Proteomes" id="UP001595579">
    <property type="component" value="Unassembled WGS sequence"/>
</dbReference>
<proteinExistence type="inferred from homology"/>
<keyword evidence="3" id="KW-0479">Metal-binding</keyword>
<dbReference type="InterPro" id="IPR036396">
    <property type="entry name" value="Cyt_P450_sf"/>
</dbReference>
<evidence type="ECO:0000256" key="2">
    <source>
        <dbReference type="ARBA" id="ARBA00010617"/>
    </source>
</evidence>
<keyword evidence="3" id="KW-0560">Oxidoreductase</keyword>
<gene>
    <name evidence="4" type="ORF">ACFOEV_20160</name>
</gene>
<dbReference type="PROSITE" id="PS00086">
    <property type="entry name" value="CYTOCHROME_P450"/>
    <property type="match status" value="1"/>
</dbReference>
<comment type="similarity">
    <text evidence="2 3">Belongs to the cytochrome P450 family.</text>
</comment>
<dbReference type="InterPro" id="IPR002397">
    <property type="entry name" value="Cyt_P450_B"/>
</dbReference>
<evidence type="ECO:0000256" key="3">
    <source>
        <dbReference type="RuleBase" id="RU000461"/>
    </source>
</evidence>
<evidence type="ECO:0000256" key="1">
    <source>
        <dbReference type="ARBA" id="ARBA00001971"/>
    </source>
</evidence>
<dbReference type="InterPro" id="IPR017972">
    <property type="entry name" value="Cyt_P450_CS"/>
</dbReference>
<evidence type="ECO:0000313" key="5">
    <source>
        <dbReference type="Proteomes" id="UP001595579"/>
    </source>
</evidence>
<dbReference type="PANTHER" id="PTHR46696:SF1">
    <property type="entry name" value="CYTOCHROME P450 YJIB-RELATED"/>
    <property type="match status" value="1"/>
</dbReference>
<evidence type="ECO:0000313" key="4">
    <source>
        <dbReference type="EMBL" id="MFC3285919.1"/>
    </source>
</evidence>
<dbReference type="PRINTS" id="PR00359">
    <property type="entry name" value="BP450"/>
</dbReference>
<dbReference type="Gene3D" id="1.10.630.10">
    <property type="entry name" value="Cytochrome P450"/>
    <property type="match status" value="1"/>
</dbReference>
<protein>
    <submittedName>
        <fullName evidence="4">Cytochrome P450</fullName>
    </submittedName>
</protein>
<organism evidence="4 5">
    <name type="scientific">Litchfieldella rifensis</name>
    <dbReference type="NCBI Taxonomy" id="762643"/>
    <lineage>
        <taxon>Bacteria</taxon>
        <taxon>Pseudomonadati</taxon>
        <taxon>Pseudomonadota</taxon>
        <taxon>Gammaproteobacteria</taxon>
        <taxon>Oceanospirillales</taxon>
        <taxon>Halomonadaceae</taxon>
        <taxon>Litchfieldella</taxon>
    </lineage>
</organism>
<dbReference type="SUPFAM" id="SSF48264">
    <property type="entry name" value="Cytochrome P450"/>
    <property type="match status" value="1"/>
</dbReference>
<name>A0ABV7LV21_9GAMM</name>
<keyword evidence="3" id="KW-0349">Heme</keyword>
<comment type="cofactor">
    <cofactor evidence="1">
        <name>heme</name>
        <dbReference type="ChEBI" id="CHEBI:30413"/>
    </cofactor>
</comment>
<dbReference type="Pfam" id="PF00067">
    <property type="entry name" value="p450"/>
    <property type="match status" value="1"/>
</dbReference>
<dbReference type="InterPro" id="IPR001128">
    <property type="entry name" value="Cyt_P450"/>
</dbReference>
<dbReference type="PANTHER" id="PTHR46696">
    <property type="entry name" value="P450, PUTATIVE (EUROFUNG)-RELATED"/>
    <property type="match status" value="1"/>
</dbReference>
<keyword evidence="5" id="KW-1185">Reference proteome</keyword>
<dbReference type="RefSeq" id="WP_386776689.1">
    <property type="nucleotide sequence ID" value="NZ_JBHRUG010000048.1"/>
</dbReference>